<dbReference type="Gene3D" id="3.10.20.90">
    <property type="entry name" value="Phosphatidylinositol 3-kinase Catalytic Subunit, Chain A, domain 1"/>
    <property type="match status" value="7"/>
</dbReference>
<dbReference type="InterPro" id="IPR019954">
    <property type="entry name" value="Ubiquitin_CS"/>
</dbReference>
<dbReference type="InterPro" id="IPR019956">
    <property type="entry name" value="Ubiquitin_dom"/>
</dbReference>
<keyword evidence="4" id="KW-1185">Reference proteome</keyword>
<gene>
    <name evidence="3" type="primary">Necator_chrIII.g11094</name>
    <name evidence="3" type="ORF">RB195_010329</name>
</gene>
<dbReference type="PANTHER" id="PTHR10666">
    <property type="entry name" value="UBIQUITIN"/>
    <property type="match status" value="1"/>
</dbReference>
<dbReference type="CDD" id="cd01803">
    <property type="entry name" value="Ubl_ubiquitin"/>
    <property type="match status" value="5"/>
</dbReference>
<evidence type="ECO:0000256" key="1">
    <source>
        <dbReference type="SAM" id="MobiDB-lite"/>
    </source>
</evidence>
<feature type="compositionally biased region" description="Basic and acidic residues" evidence="1">
    <location>
        <begin position="675"/>
        <end position="684"/>
    </location>
</feature>
<feature type="domain" description="Ubiquitin-like" evidence="2">
    <location>
        <begin position="248"/>
        <end position="323"/>
    </location>
</feature>
<dbReference type="PROSITE" id="PS50053">
    <property type="entry name" value="UBIQUITIN_2"/>
    <property type="match status" value="7"/>
</dbReference>
<dbReference type="InterPro" id="IPR050158">
    <property type="entry name" value="Ubiquitin_ubiquitin-like"/>
</dbReference>
<proteinExistence type="predicted"/>
<comment type="caution">
    <text evidence="3">The sequence shown here is derived from an EMBL/GenBank/DDBJ whole genome shotgun (WGS) entry which is preliminary data.</text>
</comment>
<dbReference type="InterPro" id="IPR000626">
    <property type="entry name" value="Ubiquitin-like_dom"/>
</dbReference>
<feature type="domain" description="Ubiquitin-like" evidence="2">
    <location>
        <begin position="552"/>
        <end position="603"/>
    </location>
</feature>
<dbReference type="SUPFAM" id="SSF54236">
    <property type="entry name" value="Ubiquitin-like"/>
    <property type="match status" value="7"/>
</dbReference>
<evidence type="ECO:0000259" key="2">
    <source>
        <dbReference type="PROSITE" id="PS50053"/>
    </source>
</evidence>
<dbReference type="Proteomes" id="UP001303046">
    <property type="component" value="Unassembled WGS sequence"/>
</dbReference>
<dbReference type="Pfam" id="PF00240">
    <property type="entry name" value="ubiquitin"/>
    <property type="match status" value="7"/>
</dbReference>
<dbReference type="InterPro" id="IPR007991">
    <property type="entry name" value="RNA_pol_I_trans_ini_fac_RRN3"/>
</dbReference>
<feature type="region of interest" description="Disordered" evidence="1">
    <location>
        <begin position="668"/>
        <end position="694"/>
    </location>
</feature>
<feature type="domain" description="Ubiquitin-like" evidence="2">
    <location>
        <begin position="400"/>
        <end position="475"/>
    </location>
</feature>
<organism evidence="3 4">
    <name type="scientific">Necator americanus</name>
    <name type="common">Human hookworm</name>
    <dbReference type="NCBI Taxonomy" id="51031"/>
    <lineage>
        <taxon>Eukaryota</taxon>
        <taxon>Metazoa</taxon>
        <taxon>Ecdysozoa</taxon>
        <taxon>Nematoda</taxon>
        <taxon>Chromadorea</taxon>
        <taxon>Rhabditida</taxon>
        <taxon>Rhabditina</taxon>
        <taxon>Rhabditomorpha</taxon>
        <taxon>Strongyloidea</taxon>
        <taxon>Ancylostomatidae</taxon>
        <taxon>Bunostominae</taxon>
        <taxon>Necator</taxon>
    </lineage>
</organism>
<feature type="domain" description="Ubiquitin-like" evidence="2">
    <location>
        <begin position="324"/>
        <end position="399"/>
    </location>
</feature>
<dbReference type="EMBL" id="JAVFWL010000003">
    <property type="protein sequence ID" value="KAK6742991.1"/>
    <property type="molecule type" value="Genomic_DNA"/>
</dbReference>
<dbReference type="PRINTS" id="PR00348">
    <property type="entry name" value="UBIQUITIN"/>
</dbReference>
<accession>A0ABR1D0S4</accession>
<reference evidence="3 4" key="1">
    <citation type="submission" date="2023-08" db="EMBL/GenBank/DDBJ databases">
        <title>A Necator americanus chromosomal reference genome.</title>
        <authorList>
            <person name="Ilik V."/>
            <person name="Petrzelkova K.J."/>
            <person name="Pardy F."/>
            <person name="Fuh T."/>
            <person name="Niatou-Singa F.S."/>
            <person name="Gouil Q."/>
            <person name="Baker L."/>
            <person name="Ritchie M.E."/>
            <person name="Jex A.R."/>
            <person name="Gazzola D."/>
            <person name="Li H."/>
            <person name="Toshio Fujiwara R."/>
            <person name="Zhan B."/>
            <person name="Aroian R.V."/>
            <person name="Pafco B."/>
            <person name="Schwarz E.M."/>
        </authorList>
    </citation>
    <scope>NUCLEOTIDE SEQUENCE [LARGE SCALE GENOMIC DNA]</scope>
    <source>
        <strain evidence="3 4">Aroian</strain>
        <tissue evidence="3">Whole animal</tissue>
    </source>
</reference>
<evidence type="ECO:0000313" key="4">
    <source>
        <dbReference type="Proteomes" id="UP001303046"/>
    </source>
</evidence>
<evidence type="ECO:0000313" key="3">
    <source>
        <dbReference type="EMBL" id="KAK6742991.1"/>
    </source>
</evidence>
<dbReference type="SMART" id="SM00213">
    <property type="entry name" value="UBQ"/>
    <property type="match status" value="7"/>
</dbReference>
<sequence length="1280" mass="144172">MKTAALACPHALFSLFPPDSAVVYLSAPSHGKTDIAFLLLLIPVSMDSPISREIDPPVFCARHCGRRRAQSIGQARVVLLVDRGCVAIDLGGERQTTFVVTCLVTQQNANFFEASDTIENVKAKIQDKEGIPPDQQRLIFAGKQLEDGRTLSDYNIQKESTLHLVLRLRGGMQIFVKTLTGKTITLEVEASDTIENVKAKIQDKEGIPPDQQRLIFAGKQLEDGRTLSDYNIQKESTLHLVLRLRGGMQIFVKTLTGKTITLEVEASDTIENVKAKIQDKEGIPPDQQRLIFAGKQLEDGRTLSDYNIQKESTLHLVLRLRGGMQIFVKTLTGKTITLEVEASDTIENVKAKIQDKEGIPPDQQRLIFAGKQLEDGRTLSDYNIQKESTLHLVLRLRGGMQIFVKTLTGKTITLEVEASDTIENVKAKIQDKEGIPPDQQRLIFAGKQLEDGRTLSDYNIQKESTLHLVLRLRGGMQIFVKTLTGKTITLEVEASDTIENVKAKIQDKEGIPPDQQRLIFAGKQLEDGRTLSDYNIQKESTLHLVLRLRGGMQIFVKTLTGKTITLEVEASDTIENVKAKIQDKEGIPPDQQRLIFAGKQLEDGHEKKTYKAGRLTDDEADEHDWMSECSLNKSSQTNLSLPAVRKSPRDCAYLPRLEKHFVEGININRRKRMTTKGDSKKQEDNSNELSSHTIKNELDIQPKREITGREIVSQYLKGDPIASITYRKICNALEILPNWEPEAKIQFLEQFLNMSDILDNRCAALVSGLARLKWRAIPDQILDQFLNMLCDIAIRQVSHTELIFGAAVNNLIPLVIENENFELALSENDQQKIYSLAHRVIAHILKCFPMSSKVLFRVIRAGVPHSSHDSYRFIGYIRNLIQCLEYAEKLRTDIWELIIDQMIMCDNMLTKAECCNEKCGVGANIFAMDEEQCDENENEESGLISKLDSGLRDVLCYIAFKHNTRDLDDSSWLNLNGDSSKEELFNIFLLLLENRMLLAVNVRYASFLWLYLCGIDEKYATRTLDLLWSVIVRPHIAQVDIAKAHGAAAYLAGFLARAKYLDVRVSVSWMYRILKWCTQYVDSCGITTKQTAPGVVRHGTFYALCQAFFVIFSFRYKEMVRAGELSHVGQWGLSRIVHSPLDPLKYVSGPVGHCFAAITRSLQLVYCNHVLPLDSGGRLPFEPMFPFDSYKLKSSYELILPLLRKFSPLAEDKPELTSALRTLSCSQNELMDFLDDEDDVMGSFSARNSTIAQSGNSSSIFTIYSSSPGLRTFESPISMR</sequence>
<dbReference type="Pfam" id="PF05327">
    <property type="entry name" value="RRN3"/>
    <property type="match status" value="1"/>
</dbReference>
<feature type="domain" description="Ubiquitin-like" evidence="2">
    <location>
        <begin position="476"/>
        <end position="551"/>
    </location>
</feature>
<dbReference type="PROSITE" id="PS00299">
    <property type="entry name" value="UBIQUITIN_1"/>
    <property type="match status" value="7"/>
</dbReference>
<feature type="domain" description="Ubiquitin-like" evidence="2">
    <location>
        <begin position="172"/>
        <end position="247"/>
    </location>
</feature>
<feature type="domain" description="Ubiquitin-like" evidence="2">
    <location>
        <begin position="112"/>
        <end position="171"/>
    </location>
</feature>
<dbReference type="InterPro" id="IPR029071">
    <property type="entry name" value="Ubiquitin-like_domsf"/>
</dbReference>
<name>A0ABR1D0S4_NECAM</name>
<protein>
    <recommendedName>
        <fullName evidence="2">Ubiquitin-like domain-containing protein</fullName>
    </recommendedName>
</protein>